<dbReference type="Pfam" id="PF00651">
    <property type="entry name" value="BTB"/>
    <property type="match status" value="1"/>
</dbReference>
<dbReference type="Pfam" id="PF07707">
    <property type="entry name" value="BACK"/>
    <property type="match status" value="1"/>
</dbReference>
<evidence type="ECO:0000259" key="2">
    <source>
        <dbReference type="PROSITE" id="PS50097"/>
    </source>
</evidence>
<dbReference type="SUPFAM" id="SSF54695">
    <property type="entry name" value="POZ domain"/>
    <property type="match status" value="1"/>
</dbReference>
<dbReference type="PANTHER" id="PTHR45774">
    <property type="entry name" value="BTB/POZ DOMAIN-CONTAINING"/>
    <property type="match status" value="1"/>
</dbReference>
<dbReference type="AlphaFoldDB" id="A0A2Z6RGV1"/>
<feature type="domain" description="BTB" evidence="2">
    <location>
        <begin position="25"/>
        <end position="98"/>
    </location>
</feature>
<name>A0A2Z6RGV1_9GLOM</name>
<dbReference type="SMART" id="SM00225">
    <property type="entry name" value="BTB"/>
    <property type="match status" value="1"/>
</dbReference>
<sequence>MVRNAYLQKLSQNLLEVLDDDDEYYDITIEVGNGPNARVFRAHMIILNYRSSYLKRILSTNKKKSDGTLIHIKLPNVIPEIFQIILRYIYGGKLFLEEYDTSDIVKILVAANELDLRELIPDIQSFLIENETEWIEQNFNMIYRTSFETDTFSELQNFCIELISKQPIKIFNSFDFTLISEKALISLIQHDKLQMSEIQVWEHALKWGIAQNPKLSLDRSNYSNDDYNILKNTLQQCIPLINFKNLTSKEFLDNIFPYQKILPEGLFIDLLKFFLDSDYKPSIRKTKEAKRTEEIKEKNEIKETSEAKENNSNKSIDSKIITHQHVELISKWIDKLEITDELKNLYEFKLILRGSRDGFTPERFHEICDNKPHTITIIKVEGSNEILGGYNPIIWESRNCADPGFDIEYSDTEDSFLFSFKNKVDIKNHILSRVLNKEHAIDNYYLCGPSFGHVDLKTYENKTGYCVKDSYDKGIRDVMGYFLMEEYEIFHINV</sequence>
<dbReference type="EMBL" id="BLAL01000073">
    <property type="protein sequence ID" value="GES83742.1"/>
    <property type="molecule type" value="Genomic_DNA"/>
</dbReference>
<feature type="region of interest" description="Disordered" evidence="1">
    <location>
        <begin position="286"/>
        <end position="312"/>
    </location>
</feature>
<dbReference type="PROSITE" id="PS50097">
    <property type="entry name" value="BTB"/>
    <property type="match status" value="1"/>
</dbReference>
<dbReference type="Gene3D" id="3.30.710.10">
    <property type="entry name" value="Potassium Channel Kv1.1, Chain A"/>
    <property type="match status" value="1"/>
</dbReference>
<gene>
    <name evidence="5" type="ORF">RCL2_001089700</name>
    <name evidence="4" type="ORF">RclHR1_00280021</name>
</gene>
<dbReference type="Gene3D" id="1.25.40.420">
    <property type="match status" value="1"/>
</dbReference>
<reference evidence="5" key="2">
    <citation type="submission" date="2019-10" db="EMBL/GenBank/DDBJ databases">
        <title>Conservation and host-specific expression of non-tandemly repeated heterogenous ribosome RNA gene in arbuscular mycorrhizal fungi.</title>
        <authorList>
            <person name="Maeda T."/>
            <person name="Kobayashi Y."/>
            <person name="Nakagawa T."/>
            <person name="Ezawa T."/>
            <person name="Yamaguchi K."/>
            <person name="Bino T."/>
            <person name="Nishimoto Y."/>
            <person name="Shigenobu S."/>
            <person name="Kawaguchi M."/>
        </authorList>
    </citation>
    <scope>NUCLEOTIDE SEQUENCE</scope>
    <source>
        <strain evidence="5">HR1</strain>
    </source>
</reference>
<feature type="compositionally biased region" description="Basic and acidic residues" evidence="1">
    <location>
        <begin position="286"/>
        <end position="311"/>
    </location>
</feature>
<feature type="domain" description="TLDc" evidence="3">
    <location>
        <begin position="319"/>
        <end position="493"/>
    </location>
</feature>
<dbReference type="OrthoDB" id="1022638at2759"/>
<evidence type="ECO:0000313" key="6">
    <source>
        <dbReference type="Proteomes" id="UP000247702"/>
    </source>
</evidence>
<keyword evidence="6" id="KW-1185">Reference proteome</keyword>
<dbReference type="InterPro" id="IPR006571">
    <property type="entry name" value="TLDc_dom"/>
</dbReference>
<dbReference type="PANTHER" id="PTHR45774:SF3">
    <property type="entry name" value="BTB (POZ) DOMAIN-CONTAINING 2B-RELATED"/>
    <property type="match status" value="1"/>
</dbReference>
<comment type="caution">
    <text evidence="4">The sequence shown here is derived from an EMBL/GenBank/DDBJ whole genome shotgun (WGS) entry which is preliminary data.</text>
</comment>
<dbReference type="CDD" id="cd18186">
    <property type="entry name" value="BTB_POZ_ZBTB_KLHL-like"/>
    <property type="match status" value="1"/>
</dbReference>
<evidence type="ECO:0000259" key="3">
    <source>
        <dbReference type="PROSITE" id="PS51886"/>
    </source>
</evidence>
<accession>A0A2Z6RGV1</accession>
<evidence type="ECO:0000313" key="4">
    <source>
        <dbReference type="EMBL" id="GBB96629.1"/>
    </source>
</evidence>
<dbReference type="InterPro" id="IPR000210">
    <property type="entry name" value="BTB/POZ_dom"/>
</dbReference>
<organism evidence="4 6">
    <name type="scientific">Rhizophagus clarus</name>
    <dbReference type="NCBI Taxonomy" id="94130"/>
    <lineage>
        <taxon>Eukaryota</taxon>
        <taxon>Fungi</taxon>
        <taxon>Fungi incertae sedis</taxon>
        <taxon>Mucoromycota</taxon>
        <taxon>Glomeromycotina</taxon>
        <taxon>Glomeromycetes</taxon>
        <taxon>Glomerales</taxon>
        <taxon>Glomeraceae</taxon>
        <taxon>Rhizophagus</taxon>
    </lineage>
</organism>
<proteinExistence type="predicted"/>
<dbReference type="PROSITE" id="PS51886">
    <property type="entry name" value="TLDC"/>
    <property type="match status" value="1"/>
</dbReference>
<reference evidence="4 6" key="1">
    <citation type="submission" date="2017-11" db="EMBL/GenBank/DDBJ databases">
        <title>The genome of Rhizophagus clarus HR1 reveals common genetic basis of auxotrophy among arbuscular mycorrhizal fungi.</title>
        <authorList>
            <person name="Kobayashi Y."/>
        </authorList>
    </citation>
    <scope>NUCLEOTIDE SEQUENCE [LARGE SCALE GENOMIC DNA]</scope>
    <source>
        <strain evidence="4 6">HR1</strain>
    </source>
</reference>
<dbReference type="EMBL" id="BEXD01002001">
    <property type="protein sequence ID" value="GBB96629.1"/>
    <property type="molecule type" value="Genomic_DNA"/>
</dbReference>
<protein>
    <submittedName>
        <fullName evidence="5">Carbohydrate-binding module family 13 protein</fullName>
    </submittedName>
</protein>
<evidence type="ECO:0000256" key="1">
    <source>
        <dbReference type="SAM" id="MobiDB-lite"/>
    </source>
</evidence>
<dbReference type="Proteomes" id="UP000247702">
    <property type="component" value="Unassembled WGS sequence"/>
</dbReference>
<evidence type="ECO:0000313" key="5">
    <source>
        <dbReference type="EMBL" id="GES83742.1"/>
    </source>
</evidence>
<dbReference type="InterPro" id="IPR011333">
    <property type="entry name" value="SKP1/BTB/POZ_sf"/>
</dbReference>
<dbReference type="InterPro" id="IPR011705">
    <property type="entry name" value="BACK"/>
</dbReference>
<dbReference type="Pfam" id="PF07534">
    <property type="entry name" value="TLD"/>
    <property type="match status" value="1"/>
</dbReference>
<dbReference type="Proteomes" id="UP000615446">
    <property type="component" value="Unassembled WGS sequence"/>
</dbReference>